<dbReference type="KEGG" id="por:APT59_11420"/>
<sequence length="77" mass="8918">MNEQDRKHGLLLLERYAAEQDAINQLLRQIYECHGSADSEALRDMLTLCIAEIQDRQTTVQSAFRFLLDLQDNPVIK</sequence>
<reference evidence="1 2" key="1">
    <citation type="submission" date="2016-01" db="EMBL/GenBank/DDBJ databases">
        <title>Annotation of Pseudomonas oryzihabitans USDA-ARS-USMARC-56511.</title>
        <authorList>
            <person name="Harhay G.P."/>
            <person name="Harhay D.M."/>
            <person name="Smith T.P.L."/>
            <person name="Bono J.L."/>
            <person name="Heaton M.P."/>
            <person name="Clawson M.L."/>
            <person name="Chitko-Mckown C.G."/>
            <person name="Capik S.F."/>
            <person name="DeDonder K.D."/>
            <person name="Apley M.D."/>
            <person name="Lubbers B.V."/>
            <person name="White B.J."/>
            <person name="Larson R.L."/>
        </authorList>
    </citation>
    <scope>NUCLEOTIDE SEQUENCE [LARGE SCALE GENOMIC DNA]</scope>
    <source>
        <strain evidence="1 2">USDA-ARS-USMARC-56511</strain>
    </source>
</reference>
<proteinExistence type="predicted"/>
<evidence type="ECO:0000313" key="1">
    <source>
        <dbReference type="EMBL" id="ALZ84775.1"/>
    </source>
</evidence>
<evidence type="ECO:0000313" key="2">
    <source>
        <dbReference type="Proteomes" id="UP000064137"/>
    </source>
</evidence>
<accession>A0A0U4VNZ6</accession>
<dbReference type="Proteomes" id="UP000064137">
    <property type="component" value="Chromosome"/>
</dbReference>
<dbReference type="RefSeq" id="WP_059314950.1">
    <property type="nucleotide sequence ID" value="NZ_CP013987.1"/>
</dbReference>
<protein>
    <submittedName>
        <fullName evidence="1">Uncharacterized protein</fullName>
    </submittedName>
</protein>
<organism evidence="1 2">
    <name type="scientific">Pseudomonas oryzihabitans</name>
    <dbReference type="NCBI Taxonomy" id="47885"/>
    <lineage>
        <taxon>Bacteria</taxon>
        <taxon>Pseudomonadati</taxon>
        <taxon>Pseudomonadota</taxon>
        <taxon>Gammaproteobacteria</taxon>
        <taxon>Pseudomonadales</taxon>
        <taxon>Pseudomonadaceae</taxon>
        <taxon>Pseudomonas</taxon>
    </lineage>
</organism>
<name>A0A0U4VNZ6_9PSED</name>
<dbReference type="EMBL" id="CP013987">
    <property type="protein sequence ID" value="ALZ84775.1"/>
    <property type="molecule type" value="Genomic_DNA"/>
</dbReference>
<dbReference type="OrthoDB" id="6924766at2"/>
<gene>
    <name evidence="1" type="ORF">APT59_11420</name>
</gene>
<dbReference type="AlphaFoldDB" id="A0A0U4VNZ6"/>